<organism evidence="4 5">
    <name type="scientific">Phycicoccus elongatus Lp2</name>
    <dbReference type="NCBI Taxonomy" id="1193181"/>
    <lineage>
        <taxon>Bacteria</taxon>
        <taxon>Bacillati</taxon>
        <taxon>Actinomycetota</taxon>
        <taxon>Actinomycetes</taxon>
        <taxon>Micrococcales</taxon>
        <taxon>Intrasporangiaceae</taxon>
        <taxon>Phycicoccus</taxon>
    </lineage>
</organism>
<evidence type="ECO:0000259" key="3">
    <source>
        <dbReference type="PROSITE" id="PS50937"/>
    </source>
</evidence>
<name>N0E0I4_9MICO</name>
<dbReference type="CDD" id="cd00592">
    <property type="entry name" value="HTH_MerR-like"/>
    <property type="match status" value="1"/>
</dbReference>
<dbReference type="STRING" id="1193181.BN10_590005"/>
<dbReference type="InterPro" id="IPR009061">
    <property type="entry name" value="DNA-bd_dom_put_sf"/>
</dbReference>
<protein>
    <recommendedName>
        <fullName evidence="3">HTH merR-type domain-containing protein</fullName>
    </recommendedName>
</protein>
<sequence>MPRPSVDRPLTIGAVLKGLREEFPDVSISKIRFLESEGLISPDRSPSGYRHYRPGDVERLRYILRAQREHFWPLKVIREALDALDRGLTPPMQESGRPGPPQPTTDPDLAEPAGTGGRLRLTAPELAKAAAIDTSLVDTMVGFGMLTPDETGHFDELALRAAHAAGALSAYGIEARHLRMFRTAVDREVGLVEQAVAGRSSKDAAAERAAVARLCLQLHAALLKAGLRGTP</sequence>
<dbReference type="InterPro" id="IPR047057">
    <property type="entry name" value="MerR_fam"/>
</dbReference>
<dbReference type="Gene3D" id="1.10.1660.10">
    <property type="match status" value="1"/>
</dbReference>
<dbReference type="PANTHER" id="PTHR30204">
    <property type="entry name" value="REDOX-CYCLING DRUG-SENSING TRANSCRIPTIONAL ACTIVATOR SOXR"/>
    <property type="match status" value="1"/>
</dbReference>
<dbReference type="Pfam" id="PF13411">
    <property type="entry name" value="MerR_1"/>
    <property type="match status" value="1"/>
</dbReference>
<evidence type="ECO:0000313" key="5">
    <source>
        <dbReference type="Proteomes" id="UP000013167"/>
    </source>
</evidence>
<evidence type="ECO:0000256" key="2">
    <source>
        <dbReference type="SAM" id="MobiDB-lite"/>
    </source>
</evidence>
<reference evidence="4 5" key="1">
    <citation type="journal article" date="2013" name="ISME J.">
        <title>A metabolic model for members of the genus Tetrasphaera involved in enhanced biological phosphorus removal.</title>
        <authorList>
            <person name="Kristiansen R."/>
            <person name="Nguyen H.T.T."/>
            <person name="Saunders A.M."/>
            <person name="Nielsen J.L."/>
            <person name="Wimmer R."/>
            <person name="Le V.Q."/>
            <person name="McIlroy S.J."/>
            <person name="Petrovski S."/>
            <person name="Seviour R.J."/>
            <person name="Calteau A."/>
            <person name="Nielsen K.L."/>
            <person name="Nielsen P.H."/>
        </authorList>
    </citation>
    <scope>NUCLEOTIDE SEQUENCE [LARGE SCALE GENOMIC DNA]</scope>
    <source>
        <strain evidence="4 5">Lp2</strain>
    </source>
</reference>
<feature type="region of interest" description="Disordered" evidence="2">
    <location>
        <begin position="87"/>
        <end position="117"/>
    </location>
</feature>
<gene>
    <name evidence="4" type="ORF">BN10_590005</name>
</gene>
<dbReference type="EMBL" id="CAIZ01000129">
    <property type="protein sequence ID" value="CCH70488.1"/>
    <property type="molecule type" value="Genomic_DNA"/>
</dbReference>
<dbReference type="InterPro" id="IPR000551">
    <property type="entry name" value="MerR-type_HTH_dom"/>
</dbReference>
<dbReference type="SMART" id="SM00422">
    <property type="entry name" value="HTH_MERR"/>
    <property type="match status" value="1"/>
</dbReference>
<dbReference type="SUPFAM" id="SSF46955">
    <property type="entry name" value="Putative DNA-binding domain"/>
    <property type="match status" value="1"/>
</dbReference>
<feature type="domain" description="HTH merR-type" evidence="3">
    <location>
        <begin position="25"/>
        <end position="83"/>
    </location>
</feature>
<evidence type="ECO:0000256" key="1">
    <source>
        <dbReference type="ARBA" id="ARBA00023125"/>
    </source>
</evidence>
<comment type="caution">
    <text evidence="4">The sequence shown here is derived from an EMBL/GenBank/DDBJ whole genome shotgun (WGS) entry which is preliminary data.</text>
</comment>
<accession>N0E0I4</accession>
<dbReference type="GO" id="GO:0003700">
    <property type="term" value="F:DNA-binding transcription factor activity"/>
    <property type="evidence" value="ECO:0007669"/>
    <property type="project" value="InterPro"/>
</dbReference>
<dbReference type="GO" id="GO:0003677">
    <property type="term" value="F:DNA binding"/>
    <property type="evidence" value="ECO:0007669"/>
    <property type="project" value="UniProtKB-KW"/>
</dbReference>
<dbReference type="Proteomes" id="UP000013167">
    <property type="component" value="Unassembled WGS sequence"/>
</dbReference>
<evidence type="ECO:0000313" key="4">
    <source>
        <dbReference type="EMBL" id="CCH70488.1"/>
    </source>
</evidence>
<dbReference type="PROSITE" id="PS50937">
    <property type="entry name" value="HTH_MERR_2"/>
    <property type="match status" value="1"/>
</dbReference>
<dbReference type="HOGENOM" id="CLU_053650_0_0_11"/>
<dbReference type="PANTHER" id="PTHR30204:SF89">
    <property type="entry name" value="HTH MERR-TYPE DOMAIN-CONTAINING PROTEIN"/>
    <property type="match status" value="1"/>
</dbReference>
<dbReference type="AlphaFoldDB" id="N0E0I4"/>
<proteinExistence type="predicted"/>
<dbReference type="eggNOG" id="COG0789">
    <property type="taxonomic scope" value="Bacteria"/>
</dbReference>
<keyword evidence="5" id="KW-1185">Reference proteome</keyword>
<keyword evidence="1" id="KW-0238">DNA-binding</keyword>
<dbReference type="RefSeq" id="WP_010850337.1">
    <property type="nucleotide sequence ID" value="NZ_HF570956.1"/>
</dbReference>